<dbReference type="OMA" id="FEACADI"/>
<proteinExistence type="predicted"/>
<gene>
    <name evidence="5" type="ORF">SAPIO_CDS8905</name>
</gene>
<dbReference type="SFLD" id="SFLDS00003">
    <property type="entry name" value="Haloacid_Dehalogenase"/>
    <property type="match status" value="1"/>
</dbReference>
<dbReference type="Pfam" id="PF13419">
    <property type="entry name" value="HAD_2"/>
    <property type="match status" value="1"/>
</dbReference>
<dbReference type="InterPro" id="IPR036412">
    <property type="entry name" value="HAD-like_sf"/>
</dbReference>
<dbReference type="RefSeq" id="XP_016639737.1">
    <property type="nucleotide sequence ID" value="XM_016790434.1"/>
</dbReference>
<dbReference type="InterPro" id="IPR041492">
    <property type="entry name" value="HAD_2"/>
</dbReference>
<dbReference type="SFLD" id="SFLDG01129">
    <property type="entry name" value="C1.5:_HAD__Beta-PGM__Phosphata"/>
    <property type="match status" value="1"/>
</dbReference>
<dbReference type="GO" id="GO:0016791">
    <property type="term" value="F:phosphatase activity"/>
    <property type="evidence" value="ECO:0007669"/>
    <property type="project" value="UniProtKB-ARBA"/>
</dbReference>
<dbReference type="OrthoDB" id="2107174at2759"/>
<comment type="caution">
    <text evidence="5">The sequence shown here is derived from an EMBL/GenBank/DDBJ whole genome shotgun (WGS) entry which is preliminary data.</text>
</comment>
<dbReference type="Gene3D" id="3.40.50.1000">
    <property type="entry name" value="HAD superfamily/HAD-like"/>
    <property type="match status" value="1"/>
</dbReference>
<dbReference type="GO" id="GO:0046872">
    <property type="term" value="F:metal ion binding"/>
    <property type="evidence" value="ECO:0007669"/>
    <property type="project" value="UniProtKB-KW"/>
</dbReference>
<dbReference type="Proteomes" id="UP000028545">
    <property type="component" value="Unassembled WGS sequence"/>
</dbReference>
<dbReference type="CDD" id="cd07505">
    <property type="entry name" value="HAD_BPGM-like"/>
    <property type="match status" value="1"/>
</dbReference>
<dbReference type="InterPro" id="IPR023198">
    <property type="entry name" value="PGP-like_dom2"/>
</dbReference>
<keyword evidence="2" id="KW-0479">Metal-binding</keyword>
<evidence type="ECO:0000313" key="5">
    <source>
        <dbReference type="EMBL" id="KEZ39938.1"/>
    </source>
</evidence>
<dbReference type="EMBL" id="JOWA01000132">
    <property type="protein sequence ID" value="KEZ39938.1"/>
    <property type="molecule type" value="Genomic_DNA"/>
</dbReference>
<keyword evidence="6" id="KW-1185">Reference proteome</keyword>
<evidence type="ECO:0000256" key="3">
    <source>
        <dbReference type="ARBA" id="ARBA00022842"/>
    </source>
</evidence>
<evidence type="ECO:0008006" key="7">
    <source>
        <dbReference type="Google" id="ProtNLM"/>
    </source>
</evidence>
<comment type="cofactor">
    <cofactor evidence="1">
        <name>Mg(2+)</name>
        <dbReference type="ChEBI" id="CHEBI:18420"/>
    </cofactor>
</comment>
<name>A0A084FXX6_PSEDA</name>
<protein>
    <recommendedName>
        <fullName evidence="7">HAD superfamily hydrolase</fullName>
    </recommendedName>
</protein>
<sequence>MSKINTLLFDCDNTLVLSEELAFAACADIINTICKGQEVDKEFTGESLISEFVGQNFRGMLGSLQERYGIKLTPEELEKYVLAEEDAVIAKIKAHGQPCPGVMEQLEKLQEEGKYTLAVVSSSAKRRVLASIEKVGQSKYFPEDLVFSAATSLPTPTSKPNPAIYLHSLKVLGKTADEALAIEDSKSGTSSGYNAGIKVLGYTGPYPAERKAEMAKVLTDAGAVLVIDDWSEFPEALAKIQAL</sequence>
<keyword evidence="4" id="KW-0119">Carbohydrate metabolism</keyword>
<evidence type="ECO:0000256" key="4">
    <source>
        <dbReference type="ARBA" id="ARBA00023277"/>
    </source>
</evidence>
<dbReference type="SUPFAM" id="SSF56784">
    <property type="entry name" value="HAD-like"/>
    <property type="match status" value="1"/>
</dbReference>
<keyword evidence="3" id="KW-0460">Magnesium</keyword>
<dbReference type="AlphaFoldDB" id="A0A084FXX6"/>
<dbReference type="InterPro" id="IPR051600">
    <property type="entry name" value="Beta-PGM-like"/>
</dbReference>
<dbReference type="NCBIfam" id="TIGR01509">
    <property type="entry name" value="HAD-SF-IA-v3"/>
    <property type="match status" value="1"/>
</dbReference>
<evidence type="ECO:0000256" key="2">
    <source>
        <dbReference type="ARBA" id="ARBA00022723"/>
    </source>
</evidence>
<accession>A0A084FXX6</accession>
<dbReference type="InterPro" id="IPR023214">
    <property type="entry name" value="HAD_sf"/>
</dbReference>
<dbReference type="Gene3D" id="1.10.150.240">
    <property type="entry name" value="Putative phosphatase, domain 2"/>
    <property type="match status" value="1"/>
</dbReference>
<dbReference type="HOGENOM" id="CLU_045011_14_1_1"/>
<dbReference type="InterPro" id="IPR006439">
    <property type="entry name" value="HAD-SF_hydro_IA"/>
</dbReference>
<reference evidence="5 6" key="1">
    <citation type="journal article" date="2014" name="Genome Announc.">
        <title>Draft genome sequence of the pathogenic fungus Scedosporium apiospermum.</title>
        <authorList>
            <person name="Vandeputte P."/>
            <person name="Ghamrawi S."/>
            <person name="Rechenmann M."/>
            <person name="Iltis A."/>
            <person name="Giraud S."/>
            <person name="Fleury M."/>
            <person name="Thornton C."/>
            <person name="Delhaes L."/>
            <person name="Meyer W."/>
            <person name="Papon N."/>
            <person name="Bouchara J.P."/>
        </authorList>
    </citation>
    <scope>NUCLEOTIDE SEQUENCE [LARGE SCALE GENOMIC DNA]</scope>
    <source>
        <strain evidence="5 6">IHEM 14462</strain>
    </source>
</reference>
<dbReference type="PANTHER" id="PTHR46193:SF18">
    <property type="entry name" value="HEXITOL PHOSPHATASE B"/>
    <property type="match status" value="1"/>
</dbReference>
<dbReference type="VEuPathDB" id="FungiDB:SAPIO_CDS8905"/>
<evidence type="ECO:0000313" key="6">
    <source>
        <dbReference type="Proteomes" id="UP000028545"/>
    </source>
</evidence>
<dbReference type="PANTHER" id="PTHR46193">
    <property type="entry name" value="6-PHOSPHOGLUCONATE PHOSPHATASE"/>
    <property type="match status" value="1"/>
</dbReference>
<dbReference type="GeneID" id="27727977"/>
<organism evidence="5 6">
    <name type="scientific">Pseudallescheria apiosperma</name>
    <name type="common">Scedosporium apiospermum</name>
    <dbReference type="NCBI Taxonomy" id="563466"/>
    <lineage>
        <taxon>Eukaryota</taxon>
        <taxon>Fungi</taxon>
        <taxon>Dikarya</taxon>
        <taxon>Ascomycota</taxon>
        <taxon>Pezizomycotina</taxon>
        <taxon>Sordariomycetes</taxon>
        <taxon>Hypocreomycetidae</taxon>
        <taxon>Microascales</taxon>
        <taxon>Microascaceae</taxon>
        <taxon>Scedosporium</taxon>
    </lineage>
</organism>
<evidence type="ECO:0000256" key="1">
    <source>
        <dbReference type="ARBA" id="ARBA00001946"/>
    </source>
</evidence>
<dbReference type="KEGG" id="sapo:SAPIO_CDS8905"/>